<evidence type="ECO:0000313" key="7">
    <source>
        <dbReference type="EMBL" id="MCU4750782.1"/>
    </source>
</evidence>
<dbReference type="SUPFAM" id="SSF50022">
    <property type="entry name" value="ISP domain"/>
    <property type="match status" value="1"/>
</dbReference>
<dbReference type="Gene3D" id="2.102.10.10">
    <property type="entry name" value="Rieske [2Fe-2S] iron-sulphur domain"/>
    <property type="match status" value="1"/>
</dbReference>
<evidence type="ECO:0000256" key="1">
    <source>
        <dbReference type="ARBA" id="ARBA00022714"/>
    </source>
</evidence>
<dbReference type="AlphaFoldDB" id="A0AAP2Z4X0"/>
<keyword evidence="1" id="KW-0001">2Fe-2S</keyword>
<dbReference type="GO" id="GO:0051537">
    <property type="term" value="F:2 iron, 2 sulfur cluster binding"/>
    <property type="evidence" value="ECO:0007669"/>
    <property type="project" value="UniProtKB-KW"/>
</dbReference>
<keyword evidence="4" id="KW-0411">Iron-sulfur</keyword>
<evidence type="ECO:0000256" key="4">
    <source>
        <dbReference type="ARBA" id="ARBA00023014"/>
    </source>
</evidence>
<dbReference type="EMBL" id="JAOPJZ010000001">
    <property type="protein sequence ID" value="MCU4750782.1"/>
    <property type="molecule type" value="Genomic_DNA"/>
</dbReference>
<evidence type="ECO:0000313" key="8">
    <source>
        <dbReference type="Proteomes" id="UP001321047"/>
    </source>
</evidence>
<keyword evidence="8" id="KW-1185">Reference proteome</keyword>
<keyword evidence="3" id="KW-0408">Iron</keyword>
<comment type="caution">
    <text evidence="7">The sequence shown here is derived from an EMBL/GenBank/DDBJ whole genome shotgun (WGS) entry which is preliminary data.</text>
</comment>
<reference evidence="7 8" key="1">
    <citation type="submission" date="2022-09" db="EMBL/GenBank/DDBJ databases">
        <title>Enrichment on poylsaccharides allowed isolation of novel metabolic and taxonomic groups of Haloarchaea.</title>
        <authorList>
            <person name="Sorokin D.Y."/>
            <person name="Elcheninov A.G."/>
            <person name="Khizhniak T.V."/>
            <person name="Kolganova T.V."/>
            <person name="Kublanov I.V."/>
        </authorList>
    </citation>
    <scope>NUCLEOTIDE SEQUENCE [LARGE SCALE GENOMIC DNA]</scope>
    <source>
        <strain evidence="7 8">AArc-curdl1</strain>
    </source>
</reference>
<feature type="domain" description="Rieske" evidence="6">
    <location>
        <begin position="226"/>
        <end position="273"/>
    </location>
</feature>
<evidence type="ECO:0000256" key="2">
    <source>
        <dbReference type="ARBA" id="ARBA00022723"/>
    </source>
</evidence>
<dbReference type="Proteomes" id="UP001321047">
    <property type="component" value="Unassembled WGS sequence"/>
</dbReference>
<dbReference type="InterPro" id="IPR036922">
    <property type="entry name" value="Rieske_2Fe-2S_sf"/>
</dbReference>
<organism evidence="7 8">
    <name type="scientific">Natronosalvus hydrolyticus</name>
    <dbReference type="NCBI Taxonomy" id="2979988"/>
    <lineage>
        <taxon>Archaea</taxon>
        <taxon>Methanobacteriati</taxon>
        <taxon>Methanobacteriota</taxon>
        <taxon>Stenosarchaea group</taxon>
        <taxon>Halobacteria</taxon>
        <taxon>Halobacteriales</taxon>
        <taxon>Natrialbaceae</taxon>
        <taxon>Natronosalvus</taxon>
    </lineage>
</organism>
<dbReference type="InterPro" id="IPR014349">
    <property type="entry name" value="Rieske_Fe-S_prot"/>
</dbReference>
<keyword evidence="5" id="KW-1015">Disulfide bond</keyword>
<protein>
    <submittedName>
        <fullName evidence="7">Rieske 2Fe-2S domain-containing protein</fullName>
    </submittedName>
</protein>
<dbReference type="InterPro" id="IPR017941">
    <property type="entry name" value="Rieske_2Fe-2S"/>
</dbReference>
<gene>
    <name evidence="7" type="ORF">OB919_02105</name>
</gene>
<accession>A0AAP2Z4X0</accession>
<name>A0AAP2Z4X0_9EURY</name>
<proteinExistence type="predicted"/>
<evidence type="ECO:0000259" key="6">
    <source>
        <dbReference type="PROSITE" id="PS51296"/>
    </source>
</evidence>
<dbReference type="PROSITE" id="PS51296">
    <property type="entry name" value="RIESKE"/>
    <property type="match status" value="1"/>
</dbReference>
<keyword evidence="2" id="KW-0479">Metal-binding</keyword>
<dbReference type="PANTHER" id="PTHR10134">
    <property type="entry name" value="CYTOCHROME B-C1 COMPLEX SUBUNIT RIESKE, MITOCHONDRIAL"/>
    <property type="match status" value="1"/>
</dbReference>
<dbReference type="RefSeq" id="WP_342805891.1">
    <property type="nucleotide sequence ID" value="NZ_JAOPJZ010000001.1"/>
</dbReference>
<evidence type="ECO:0000256" key="5">
    <source>
        <dbReference type="ARBA" id="ARBA00023157"/>
    </source>
</evidence>
<dbReference type="GO" id="GO:0046872">
    <property type="term" value="F:metal ion binding"/>
    <property type="evidence" value="ECO:0007669"/>
    <property type="project" value="UniProtKB-KW"/>
</dbReference>
<sequence>MANDDKYPVESDRRRFVKGVVGGSVLSGVLATGAVTVSSATNPTGGGGGIMNYFGANRTLGPAPRGLPQIPMEINDDGELLGVWPEPESETLADGSEYVRSAAEIGGVEYTTEWYQYCGLQTFDGVVPDADGEDALFRYDAGGYDWMDDVSQGEAMLTEHFEDYDEFDTAIGDPGQGKPATGTWRSQNVPPEQTVPILVIKTDQIDLDEMDERTRNWIEASCPEDDDGGRYIAYVNKCTHFCCVPGYRNLGGAPDFGADNKIYCNCHNSVYEPFNPVEDQFVSLPRAGDN</sequence>
<evidence type="ECO:0000256" key="3">
    <source>
        <dbReference type="ARBA" id="ARBA00023004"/>
    </source>
</evidence>